<keyword evidence="1" id="KW-0812">Transmembrane</keyword>
<proteinExistence type="predicted"/>
<dbReference type="EMBL" id="CM004470">
    <property type="protein sequence ID" value="OCT89831.1"/>
    <property type="molecule type" value="Genomic_DNA"/>
</dbReference>
<dbReference type="AlphaFoldDB" id="A0A974DF03"/>
<evidence type="ECO:0000256" key="1">
    <source>
        <dbReference type="SAM" id="Phobius"/>
    </source>
</evidence>
<reference evidence="3" key="1">
    <citation type="journal article" date="2016" name="Nature">
        <title>Genome evolution in the allotetraploid frog Xenopus laevis.</title>
        <authorList>
            <person name="Session A.M."/>
            <person name="Uno Y."/>
            <person name="Kwon T."/>
            <person name="Chapman J.A."/>
            <person name="Toyoda A."/>
            <person name="Takahashi S."/>
            <person name="Fukui A."/>
            <person name="Hikosaka A."/>
            <person name="Suzuki A."/>
            <person name="Kondo M."/>
            <person name="van Heeringen S.J."/>
            <person name="Quigley I."/>
            <person name="Heinz S."/>
            <person name="Ogino H."/>
            <person name="Ochi H."/>
            <person name="Hellsten U."/>
            <person name="Lyons J.B."/>
            <person name="Simakov O."/>
            <person name="Putnam N."/>
            <person name="Stites J."/>
            <person name="Kuroki Y."/>
            <person name="Tanaka T."/>
            <person name="Michiue T."/>
            <person name="Watanabe M."/>
            <person name="Bogdanovic O."/>
            <person name="Lister R."/>
            <person name="Georgiou G."/>
            <person name="Paranjpe S.S."/>
            <person name="van Kruijsbergen I."/>
            <person name="Shu S."/>
            <person name="Carlson J."/>
            <person name="Kinoshita T."/>
            <person name="Ohta Y."/>
            <person name="Mawaribuchi S."/>
            <person name="Jenkins J."/>
            <person name="Grimwood J."/>
            <person name="Schmutz J."/>
            <person name="Mitros T."/>
            <person name="Mozaffari S.V."/>
            <person name="Suzuki Y."/>
            <person name="Haramoto Y."/>
            <person name="Yamamoto T.S."/>
            <person name="Takagi C."/>
            <person name="Heald R."/>
            <person name="Miller K."/>
            <person name="Haudenschild C."/>
            <person name="Kitzman J."/>
            <person name="Nakayama T."/>
            <person name="Izutsu Y."/>
            <person name="Robert J."/>
            <person name="Fortriede J."/>
            <person name="Burns K."/>
            <person name="Lotay V."/>
            <person name="Karimi K."/>
            <person name="Yasuoka Y."/>
            <person name="Dichmann D.S."/>
            <person name="Flajnik M.F."/>
            <person name="Houston D.W."/>
            <person name="Shendure J."/>
            <person name="DuPasquier L."/>
            <person name="Vize P.D."/>
            <person name="Zorn A.M."/>
            <person name="Ito M."/>
            <person name="Marcotte E.M."/>
            <person name="Wallingford J.B."/>
            <person name="Ito Y."/>
            <person name="Asashima M."/>
            <person name="Ueno N."/>
            <person name="Matsuda Y."/>
            <person name="Veenstra G.J."/>
            <person name="Fujiyama A."/>
            <person name="Harland R.M."/>
            <person name="Taira M."/>
            <person name="Rokhsar D.S."/>
        </authorList>
    </citation>
    <scope>NUCLEOTIDE SEQUENCE [LARGE SCALE GENOMIC DNA]</scope>
    <source>
        <strain evidence="3">J</strain>
    </source>
</reference>
<accession>A0A974DF03</accession>
<dbReference type="Proteomes" id="UP000694892">
    <property type="component" value="Chromosome 3L"/>
</dbReference>
<keyword evidence="1" id="KW-0472">Membrane</keyword>
<evidence type="ECO:0000313" key="2">
    <source>
        <dbReference type="EMBL" id="OCT89831.1"/>
    </source>
</evidence>
<protein>
    <submittedName>
        <fullName evidence="2">Uncharacterized protein</fullName>
    </submittedName>
</protein>
<sequence length="122" mass="13626">MSMQLDAYTFVLLDKVHRYCPYLIKACLVTGTAILVAAMAEPRFCIIYQHSPSPVAYARLPNRTTFSLTILYVKINFPLILARAFATANCCRLPLLGTPCSVTSIKRGKENSKKYVPPVMSH</sequence>
<evidence type="ECO:0000313" key="3">
    <source>
        <dbReference type="Proteomes" id="UP000694892"/>
    </source>
</evidence>
<gene>
    <name evidence="2" type="ORF">XELAEV_18018444mg</name>
</gene>
<organism evidence="2 3">
    <name type="scientific">Xenopus laevis</name>
    <name type="common">African clawed frog</name>
    <dbReference type="NCBI Taxonomy" id="8355"/>
    <lineage>
        <taxon>Eukaryota</taxon>
        <taxon>Metazoa</taxon>
        <taxon>Chordata</taxon>
        <taxon>Craniata</taxon>
        <taxon>Vertebrata</taxon>
        <taxon>Euteleostomi</taxon>
        <taxon>Amphibia</taxon>
        <taxon>Batrachia</taxon>
        <taxon>Anura</taxon>
        <taxon>Pipoidea</taxon>
        <taxon>Pipidae</taxon>
        <taxon>Xenopodinae</taxon>
        <taxon>Xenopus</taxon>
        <taxon>Xenopus</taxon>
    </lineage>
</organism>
<feature type="transmembrane region" description="Helical" evidence="1">
    <location>
        <begin position="22"/>
        <end position="40"/>
    </location>
</feature>
<name>A0A974DF03_XENLA</name>
<keyword evidence="1" id="KW-1133">Transmembrane helix</keyword>